<dbReference type="EMBL" id="UINC01196480">
    <property type="protein sequence ID" value="SVE13506.1"/>
    <property type="molecule type" value="Genomic_DNA"/>
</dbReference>
<feature type="non-terminal residue" evidence="1">
    <location>
        <position position="1"/>
    </location>
</feature>
<accession>A0A383B019</accession>
<dbReference type="AlphaFoldDB" id="A0A383B019"/>
<organism evidence="1">
    <name type="scientific">marine metagenome</name>
    <dbReference type="NCBI Taxonomy" id="408172"/>
    <lineage>
        <taxon>unclassified sequences</taxon>
        <taxon>metagenomes</taxon>
        <taxon>ecological metagenomes</taxon>
    </lineage>
</organism>
<sequence>AVYVYPASPYEIYEDKLYSNSDTVDLDYVFKPSESKMPAYFQRVLEFSLASVFAVAITDNSSKAEEFRRMFDYNLRRARFTDSQARPAKAIVDAPFIEARQ</sequence>
<evidence type="ECO:0000313" key="1">
    <source>
        <dbReference type="EMBL" id="SVE13506.1"/>
    </source>
</evidence>
<reference evidence="1" key="1">
    <citation type="submission" date="2018-05" db="EMBL/GenBank/DDBJ databases">
        <authorList>
            <person name="Lanie J.A."/>
            <person name="Ng W.-L."/>
            <person name="Kazmierczak K.M."/>
            <person name="Andrzejewski T.M."/>
            <person name="Davidsen T.M."/>
            <person name="Wayne K.J."/>
            <person name="Tettelin H."/>
            <person name="Glass J.I."/>
            <person name="Rusch D."/>
            <person name="Podicherti R."/>
            <person name="Tsui H.-C.T."/>
            <person name="Winkler M.E."/>
        </authorList>
    </citation>
    <scope>NUCLEOTIDE SEQUENCE</scope>
</reference>
<gene>
    <name evidence="1" type="ORF">METZ01_LOCUS466360</name>
</gene>
<name>A0A383B019_9ZZZZ</name>
<proteinExistence type="predicted"/>
<protein>
    <submittedName>
        <fullName evidence="1">Uncharacterized protein</fullName>
    </submittedName>
</protein>